<feature type="compositionally biased region" description="Basic residues" evidence="1">
    <location>
        <begin position="30"/>
        <end position="41"/>
    </location>
</feature>
<evidence type="ECO:0000313" key="3">
    <source>
        <dbReference type="Proteomes" id="UP001633002"/>
    </source>
</evidence>
<protein>
    <submittedName>
        <fullName evidence="2">Uncharacterized protein</fullName>
    </submittedName>
</protein>
<evidence type="ECO:0000313" key="2">
    <source>
        <dbReference type="EMBL" id="KAL3675804.1"/>
    </source>
</evidence>
<feature type="region of interest" description="Disordered" evidence="1">
    <location>
        <begin position="19"/>
        <end position="55"/>
    </location>
</feature>
<dbReference type="AlphaFoldDB" id="A0ABD3GDE9"/>
<dbReference type="Proteomes" id="UP001633002">
    <property type="component" value="Unassembled WGS sequence"/>
</dbReference>
<organism evidence="2 3">
    <name type="scientific">Riccia sorocarpa</name>
    <dbReference type="NCBI Taxonomy" id="122646"/>
    <lineage>
        <taxon>Eukaryota</taxon>
        <taxon>Viridiplantae</taxon>
        <taxon>Streptophyta</taxon>
        <taxon>Embryophyta</taxon>
        <taxon>Marchantiophyta</taxon>
        <taxon>Marchantiopsida</taxon>
        <taxon>Marchantiidae</taxon>
        <taxon>Marchantiales</taxon>
        <taxon>Ricciaceae</taxon>
        <taxon>Riccia</taxon>
    </lineage>
</organism>
<name>A0ABD3GDE9_9MARC</name>
<comment type="caution">
    <text evidence="2">The sequence shown here is derived from an EMBL/GenBank/DDBJ whole genome shotgun (WGS) entry which is preliminary data.</text>
</comment>
<proteinExistence type="predicted"/>
<sequence length="265" mass="28799">MGDSNCIVEDPGLTFQQISVSSHGVSPRAPPKKTRVLSRSRIRADPSGTPLESPVRVRCQYSPSPPLVLTQDSHTLGFSGDGNAPFEHGIGGGISSLRQAKLRARHRQPPISDTLISRGSISEDEDGELTENLSLSKLHFSQLPPPSLREKARWRSGKADRPFKLWKPAATFLSNCDLTSGRYHCTLQSEFRNTSQPSVPAVSAEPVQVATLLDVEGAIGTVLDMVFDSDSEADWCHSDGGSESDSSVLSEEILLTKYVMRIYPG</sequence>
<accession>A0ABD3GDE9</accession>
<evidence type="ECO:0000256" key="1">
    <source>
        <dbReference type="SAM" id="MobiDB-lite"/>
    </source>
</evidence>
<reference evidence="2 3" key="1">
    <citation type="submission" date="2024-09" db="EMBL/GenBank/DDBJ databases">
        <title>Chromosome-scale assembly of Riccia sorocarpa.</title>
        <authorList>
            <person name="Paukszto L."/>
        </authorList>
    </citation>
    <scope>NUCLEOTIDE SEQUENCE [LARGE SCALE GENOMIC DNA]</scope>
    <source>
        <strain evidence="2">LP-2024</strain>
        <tissue evidence="2">Aerial parts of the thallus</tissue>
    </source>
</reference>
<keyword evidence="3" id="KW-1185">Reference proteome</keyword>
<dbReference type="EMBL" id="JBJQOH010000008">
    <property type="protein sequence ID" value="KAL3675804.1"/>
    <property type="molecule type" value="Genomic_DNA"/>
</dbReference>
<gene>
    <name evidence="2" type="ORF">R1sor_025752</name>
</gene>